<organism evidence="1 2">
    <name type="scientific">Paragemmobacter ruber</name>
    <dbReference type="NCBI Taxonomy" id="1985673"/>
    <lineage>
        <taxon>Bacteria</taxon>
        <taxon>Pseudomonadati</taxon>
        <taxon>Pseudomonadota</taxon>
        <taxon>Alphaproteobacteria</taxon>
        <taxon>Rhodobacterales</taxon>
        <taxon>Paracoccaceae</taxon>
        <taxon>Paragemmobacter</taxon>
    </lineage>
</organism>
<proteinExistence type="predicted"/>
<evidence type="ECO:0000313" key="2">
    <source>
        <dbReference type="Proteomes" id="UP001517376"/>
    </source>
</evidence>
<reference evidence="2" key="1">
    <citation type="submission" date="2020-01" db="EMBL/GenBank/DDBJ databases">
        <title>Sphingomonas sp. strain CSW-10.</title>
        <authorList>
            <person name="Chen W.-M."/>
        </authorList>
    </citation>
    <scope>NUCLEOTIDE SEQUENCE [LARGE SCALE GENOMIC DNA]</scope>
    <source>
        <strain evidence="2">CCP-1</strain>
    </source>
</reference>
<dbReference type="RefSeq" id="WP_161766978.1">
    <property type="nucleotide sequence ID" value="NZ_JAAATW010000002.1"/>
</dbReference>
<protein>
    <recommendedName>
        <fullName evidence="3">ApeA N-terminal domain-containing protein</fullName>
    </recommendedName>
</protein>
<sequence>MAKPQIWKPKFFSEFSDVILIPANRVVAKRHDVRIVIGANGEYVYGLTNAASKWRVANSITSFNADILQATPVVAGEHSSFESKISQKLCNSYSAQMQIALAVFAFEAYAGCFGSNGRDWYQHKQVVFKLNNLDLSRKLRQISEAERIRLKLEGFLAKETHKNRLNRFFSGEDEFLYDFCHFVRHAYAHGALRGYQGLIDVSSELKLFILNGIRAHLVRMTEDCKTAG</sequence>
<dbReference type="Proteomes" id="UP001517376">
    <property type="component" value="Unassembled WGS sequence"/>
</dbReference>
<gene>
    <name evidence="1" type="ORF">GU920_10550</name>
</gene>
<keyword evidence="2" id="KW-1185">Reference proteome</keyword>
<accession>A0ABW9Y5Z4</accession>
<name>A0ABW9Y5Z4_9RHOB</name>
<comment type="caution">
    <text evidence="1">The sequence shown here is derived from an EMBL/GenBank/DDBJ whole genome shotgun (WGS) entry which is preliminary data.</text>
</comment>
<evidence type="ECO:0000313" key="1">
    <source>
        <dbReference type="EMBL" id="NBE07978.1"/>
    </source>
</evidence>
<dbReference type="EMBL" id="JAAATW010000002">
    <property type="protein sequence ID" value="NBE07978.1"/>
    <property type="molecule type" value="Genomic_DNA"/>
</dbReference>
<evidence type="ECO:0008006" key="3">
    <source>
        <dbReference type="Google" id="ProtNLM"/>
    </source>
</evidence>